<dbReference type="EMBL" id="JANPWB010000016">
    <property type="protein sequence ID" value="KAJ1080330.1"/>
    <property type="molecule type" value="Genomic_DNA"/>
</dbReference>
<feature type="region of interest" description="Disordered" evidence="1">
    <location>
        <begin position="1"/>
        <end position="147"/>
    </location>
</feature>
<reference evidence="2" key="1">
    <citation type="journal article" date="2022" name="bioRxiv">
        <title>Sequencing and chromosome-scale assembly of the giantPleurodeles waltlgenome.</title>
        <authorList>
            <person name="Brown T."/>
            <person name="Elewa A."/>
            <person name="Iarovenko S."/>
            <person name="Subramanian E."/>
            <person name="Araus A.J."/>
            <person name="Petzold A."/>
            <person name="Susuki M."/>
            <person name="Suzuki K.-i.T."/>
            <person name="Hayashi T."/>
            <person name="Toyoda A."/>
            <person name="Oliveira C."/>
            <person name="Osipova E."/>
            <person name="Leigh N.D."/>
            <person name="Simon A."/>
            <person name="Yun M.H."/>
        </authorList>
    </citation>
    <scope>NUCLEOTIDE SEQUENCE</scope>
    <source>
        <strain evidence="2">20211129_DDA</strain>
        <tissue evidence="2">Liver</tissue>
    </source>
</reference>
<comment type="caution">
    <text evidence="2">The sequence shown here is derived from an EMBL/GenBank/DDBJ whole genome shotgun (WGS) entry which is preliminary data.</text>
</comment>
<dbReference type="Proteomes" id="UP001066276">
    <property type="component" value="Chromosome 12"/>
</dbReference>
<proteinExistence type="predicted"/>
<evidence type="ECO:0000256" key="1">
    <source>
        <dbReference type="SAM" id="MobiDB-lite"/>
    </source>
</evidence>
<dbReference type="AlphaFoldDB" id="A0AAV7KY44"/>
<organism evidence="2 3">
    <name type="scientific">Pleurodeles waltl</name>
    <name type="common">Iberian ribbed newt</name>
    <dbReference type="NCBI Taxonomy" id="8319"/>
    <lineage>
        <taxon>Eukaryota</taxon>
        <taxon>Metazoa</taxon>
        <taxon>Chordata</taxon>
        <taxon>Craniata</taxon>
        <taxon>Vertebrata</taxon>
        <taxon>Euteleostomi</taxon>
        <taxon>Amphibia</taxon>
        <taxon>Batrachia</taxon>
        <taxon>Caudata</taxon>
        <taxon>Salamandroidea</taxon>
        <taxon>Salamandridae</taxon>
        <taxon>Pleurodelinae</taxon>
        <taxon>Pleurodeles</taxon>
    </lineage>
</organism>
<protein>
    <submittedName>
        <fullName evidence="2">Uncharacterized protein</fullName>
    </submittedName>
</protein>
<evidence type="ECO:0000313" key="2">
    <source>
        <dbReference type="EMBL" id="KAJ1080330.1"/>
    </source>
</evidence>
<gene>
    <name evidence="2" type="ORF">NDU88_000549</name>
</gene>
<keyword evidence="3" id="KW-1185">Reference proteome</keyword>
<feature type="compositionally biased region" description="Basic residues" evidence="1">
    <location>
        <begin position="111"/>
        <end position="126"/>
    </location>
</feature>
<evidence type="ECO:0000313" key="3">
    <source>
        <dbReference type="Proteomes" id="UP001066276"/>
    </source>
</evidence>
<accession>A0AAV7KY44</accession>
<name>A0AAV7KY44_PLEWA</name>
<sequence>MGKNTASIIKQTPKRRLTRVRSGGPGRAHLRTPQATRCTHRKHASGPRRALAPKRLSHELSTGGHLAHGRALTDSYAQQGGEYTDKATAHARNSDSPAHIGTDTEQTRHAGAGRRQTHAGHQRTHTGAKQIAGTHKKNTTSKSRGSE</sequence>
<feature type="compositionally biased region" description="Polar residues" evidence="1">
    <location>
        <begin position="1"/>
        <end position="10"/>
    </location>
</feature>